<evidence type="ECO:0000259" key="7">
    <source>
        <dbReference type="PROSITE" id="PS50250"/>
    </source>
</evidence>
<evidence type="ECO:0000256" key="2">
    <source>
        <dbReference type="ARBA" id="ARBA00022490"/>
    </source>
</evidence>
<evidence type="ECO:0000313" key="8">
    <source>
        <dbReference type="EMBL" id="CAI9739021.1"/>
    </source>
</evidence>
<dbReference type="Pfam" id="PF03662">
    <property type="entry name" value="Glyco_hydro_79n"/>
    <property type="match status" value="1"/>
</dbReference>
<dbReference type="GO" id="GO:0016282">
    <property type="term" value="C:eukaryotic 43S preinitiation complex"/>
    <property type="evidence" value="ECO:0007669"/>
    <property type="project" value="UniProtKB-UniRule"/>
</dbReference>
<comment type="similarity">
    <text evidence="5">Belongs to the eIF-3 subunit E family.</text>
</comment>
<dbReference type="EMBL" id="OX597835">
    <property type="protein sequence ID" value="CAI9739021.1"/>
    <property type="molecule type" value="Genomic_DNA"/>
</dbReference>
<dbReference type="InterPro" id="IPR000717">
    <property type="entry name" value="PCI_dom"/>
</dbReference>
<keyword evidence="3 5" id="KW-0396">Initiation factor</keyword>
<dbReference type="InterPro" id="IPR017853">
    <property type="entry name" value="GH"/>
</dbReference>
<comment type="similarity">
    <text evidence="1">Belongs to the glycosyl hydrolase 79 family.</text>
</comment>
<dbReference type="Pfam" id="PF09440">
    <property type="entry name" value="eIF3_N"/>
    <property type="match status" value="2"/>
</dbReference>
<protein>
    <recommendedName>
        <fullName evidence="5">Eukaryotic translation initiation factor 3 subunit E</fullName>
        <shortName evidence="5">eIF3e</shortName>
    </recommendedName>
    <alternativeName>
        <fullName evidence="5">Eukaryotic translation initiation factor 3 subunit 6</fullName>
    </alternativeName>
</protein>
<dbReference type="GO" id="GO:0033290">
    <property type="term" value="C:eukaryotic 48S preinitiation complex"/>
    <property type="evidence" value="ECO:0007669"/>
    <property type="project" value="UniProtKB-UniRule"/>
</dbReference>
<comment type="function">
    <text evidence="5">Component of the eukaryotic translation initiation factor 3 (eIF-3) complex, which is involved in protein synthesis of a specialized repertoire of mRNAs and, together with other initiation factors, stimulates binding of mRNA and methionyl-tRNAi to the 40S ribosome. The eIF-3 complex specifically targets and initiates translation of a subset of mRNAs involved in cell proliferation.</text>
</comment>
<dbReference type="CDD" id="cd21378">
    <property type="entry name" value="eIF3E"/>
    <property type="match status" value="2"/>
</dbReference>
<dbReference type="Pfam" id="PF01399">
    <property type="entry name" value="PCI"/>
    <property type="match status" value="2"/>
</dbReference>
<name>A0AA36BR44_OCTVU</name>
<dbReference type="SMART" id="SM01186">
    <property type="entry name" value="eIF3_N"/>
    <property type="match status" value="2"/>
</dbReference>
<feature type="coiled-coil region" evidence="6">
    <location>
        <begin position="476"/>
        <end position="503"/>
    </location>
</feature>
<dbReference type="HAMAP" id="MF_03004">
    <property type="entry name" value="eIF3e"/>
    <property type="match status" value="2"/>
</dbReference>
<evidence type="ECO:0000256" key="3">
    <source>
        <dbReference type="ARBA" id="ARBA00022540"/>
    </source>
</evidence>
<dbReference type="GO" id="GO:0071540">
    <property type="term" value="C:eukaryotic translation initiation factor 3 complex, eIF3e"/>
    <property type="evidence" value="ECO:0007669"/>
    <property type="project" value="UniProtKB-UniRule"/>
</dbReference>
<dbReference type="Gene3D" id="3.20.20.80">
    <property type="entry name" value="Glycosidases"/>
    <property type="match status" value="1"/>
</dbReference>
<dbReference type="GO" id="GO:0016020">
    <property type="term" value="C:membrane"/>
    <property type="evidence" value="ECO:0007669"/>
    <property type="project" value="InterPro"/>
</dbReference>
<dbReference type="PANTHER" id="PTHR10317">
    <property type="entry name" value="EUKARYOTIC TRANSLATION INITIATION FACTOR 3 SUBUNIT E"/>
    <property type="match status" value="1"/>
</dbReference>
<gene>
    <name evidence="8" type="ORF">OCTVUL_1B028374</name>
</gene>
<comment type="subunit">
    <text evidence="5">Component of the eukaryotic translation initiation factor 3 (eIF-3) complex.</text>
</comment>
<dbReference type="SUPFAM" id="SSF51445">
    <property type="entry name" value="(Trans)glycosidases"/>
    <property type="match status" value="1"/>
</dbReference>
<keyword evidence="9" id="KW-1185">Reference proteome</keyword>
<evidence type="ECO:0000256" key="1">
    <source>
        <dbReference type="ARBA" id="ARBA00009800"/>
    </source>
</evidence>
<proteinExistence type="inferred from homology"/>
<keyword evidence="2 5" id="KW-0963">Cytoplasm</keyword>
<dbReference type="GO" id="GO:0003743">
    <property type="term" value="F:translation initiation factor activity"/>
    <property type="evidence" value="ECO:0007669"/>
    <property type="project" value="UniProtKB-UniRule"/>
</dbReference>
<dbReference type="InterPro" id="IPR016650">
    <property type="entry name" value="eIF3e"/>
</dbReference>
<sequence>MALFDLTNRLSQYFDRHLILPFMEFLSDNNVYDNKELIRGKLEIISKTKMARYAITLHHDLYPLQDIPKSYHENLNRVLAEDKKLKERVEKIAEVMNDPEVMKTISNFRDGSQLYEYLTTRHDISKNITEDMYNYAKFQFECGNYEFTSQYLYFVRILLPTNDKFYLNTLWGILASEILLQNFDAALEELNRLREYIDTNAAFWPALQTLQQRTWFVHWSLFVFFNNLDGLDLLVDLFLYQPPYLNTIQTVCPHILRYLTTAVIINKSRRRSVLKDLVKVIQQESYSYRDPITEFVECLYVNFDFDGAQQKLRECEAVFCYDFFLSNLVNEFIENARLLIFEIFCRIHECISINMLSQKLNMTPDAAEQWIVNLIRHARLDAKIDSKLGHVVMGTKAISPYQQRGRANMSNFDLLSRFSQYLDPHLMLKLLEFVHSQKIFDEKQILRGKLELIKKTKMVDYAKNLHDKMYPSQDISKSFQEERESVLEQLEILESRVENISKLMNLPEVINQIETVRDGSHLYEYLVTRHGISENITEDMYNYAKYQFECGNYEFTSQYLYFVSTLLPTNDKLYLNSLWGILASEILLENFDTALEELNRLREYIDNNASFWPALQTLQQRTWFVHWSLFVFFKHRDGLDLVIDLLLYQPPYLNTVQTVCPHILRYLTTAVIINKSRRRSVLKDLVKVIQQESYSYRDPITEFIECLYVNFDFDGAQHKLLECESVLCYDFFLSNLVNEFIENARLLIFEIFCRIHECISINMLSQKLNMTPDAAEQWIVNLIRHARLDAKIDSKLGHVVMGTKAISPYQQDEQHVPYRTYHTFTLKLKLDYPLHTLNDRFLSVTLDSGLLRDKWAHFDTSSKKLLTLARGLSPAYLRVGGTSADFLIFRETSDVTENIDFANNNSTENGGLDGGKMDPFNMTTFDWTYLNDFVHSVPGWELIFDLNLLQRTNNSWDPNINASELLKLSQKKGFPLAGLELGNEPDHYRHLVGHAIDPVVLSKDFDKLKELKNSFPLYKKSLIVGPDVTDGCLRKAYKEKYFIKFLEHSRDTVDVVTVHQYYLNGHNTNAEQFLSTWEMEKFGDQLDTAFGMLHKYSRDKDLWLGETSSAYGGGAPGLSDSYIAGFLWMDKLGMSARKGAKVVMRQSFYKGSYALLDFRTLDPRPDYWLSLLYKRLVGKKVLQVSYTDLDHKLRVYAHCSKDQSLSINQSVTLYAMNLHSVDVAVTLPQVSSSKPIHFYLLEPYGPEGLLSGSVMLNGKLLQLEPDGELPLLEPQIIYNPVNLPAKTFGFIVIPDIESLACVEYGRANIKRYVEQSQALPAWVIWIKGLLLATQYWFRLIYFI</sequence>
<dbReference type="InterPro" id="IPR036390">
    <property type="entry name" value="WH_DNA-bd_sf"/>
</dbReference>
<dbReference type="GO" id="GO:0001732">
    <property type="term" value="P:formation of cytoplasmic translation initiation complex"/>
    <property type="evidence" value="ECO:0007669"/>
    <property type="project" value="UniProtKB-UniRule"/>
</dbReference>
<dbReference type="Proteomes" id="UP001162480">
    <property type="component" value="Chromosome 22"/>
</dbReference>
<dbReference type="GO" id="GO:0016798">
    <property type="term" value="F:hydrolase activity, acting on glycosyl bonds"/>
    <property type="evidence" value="ECO:0007669"/>
    <property type="project" value="InterPro"/>
</dbReference>
<evidence type="ECO:0000256" key="4">
    <source>
        <dbReference type="ARBA" id="ARBA00022917"/>
    </source>
</evidence>
<organism evidence="8 9">
    <name type="scientific">Octopus vulgaris</name>
    <name type="common">Common octopus</name>
    <dbReference type="NCBI Taxonomy" id="6645"/>
    <lineage>
        <taxon>Eukaryota</taxon>
        <taxon>Metazoa</taxon>
        <taxon>Spiralia</taxon>
        <taxon>Lophotrochozoa</taxon>
        <taxon>Mollusca</taxon>
        <taxon>Cephalopoda</taxon>
        <taxon>Coleoidea</taxon>
        <taxon>Octopodiformes</taxon>
        <taxon>Octopoda</taxon>
        <taxon>Incirrata</taxon>
        <taxon>Octopodidae</taxon>
        <taxon>Octopus</taxon>
    </lineage>
</organism>
<keyword evidence="4 5" id="KW-0648">Protein biosynthesis</keyword>
<evidence type="ECO:0000256" key="6">
    <source>
        <dbReference type="SAM" id="Coils"/>
    </source>
</evidence>
<dbReference type="InterPro" id="IPR019010">
    <property type="entry name" value="eIF3e_N"/>
</dbReference>
<dbReference type="SMART" id="SM00088">
    <property type="entry name" value="PINT"/>
    <property type="match status" value="2"/>
</dbReference>
<keyword evidence="6" id="KW-0175">Coiled coil</keyword>
<evidence type="ECO:0000256" key="5">
    <source>
        <dbReference type="HAMAP-Rule" id="MF_03004"/>
    </source>
</evidence>
<comment type="subcellular location">
    <subcellularLocation>
        <location evidence="5">Cytoplasm</location>
    </subcellularLocation>
</comment>
<reference evidence="8" key="1">
    <citation type="submission" date="2023-08" db="EMBL/GenBank/DDBJ databases">
        <authorList>
            <person name="Alioto T."/>
            <person name="Alioto T."/>
            <person name="Gomez Garrido J."/>
        </authorList>
    </citation>
    <scope>NUCLEOTIDE SEQUENCE</scope>
</reference>
<dbReference type="SUPFAM" id="SSF46785">
    <property type="entry name" value="Winged helix' DNA-binding domain"/>
    <property type="match status" value="2"/>
</dbReference>
<evidence type="ECO:0000313" key="9">
    <source>
        <dbReference type="Proteomes" id="UP001162480"/>
    </source>
</evidence>
<dbReference type="PROSITE" id="PS50250">
    <property type="entry name" value="PCI"/>
    <property type="match status" value="2"/>
</dbReference>
<dbReference type="InterPro" id="IPR005199">
    <property type="entry name" value="Glyco_hydro_79"/>
</dbReference>
<feature type="domain" description="PCI" evidence="7">
    <location>
        <begin position="634"/>
        <end position="806"/>
    </location>
</feature>
<feature type="domain" description="PCI" evidence="7">
    <location>
        <begin position="223"/>
        <end position="398"/>
    </location>
</feature>
<accession>A0AA36BR44</accession>